<dbReference type="EMBL" id="DVMP01000090">
    <property type="protein sequence ID" value="HIU25853.1"/>
    <property type="molecule type" value="Genomic_DNA"/>
</dbReference>
<organism evidence="2 3">
    <name type="scientific">Candidatus Allocopromorpha excrementigallinarum</name>
    <dbReference type="NCBI Taxonomy" id="2840742"/>
    <lineage>
        <taxon>Bacteria</taxon>
        <taxon>Bacillati</taxon>
        <taxon>Bacillota</taxon>
        <taxon>Clostridia</taxon>
        <taxon>Eubacteriales</taxon>
        <taxon>Eubacteriaceae</taxon>
        <taxon>Eubacteriaceae incertae sedis</taxon>
        <taxon>Candidatus Allocopromorpha</taxon>
    </lineage>
</organism>
<gene>
    <name evidence="2" type="ORF">IAC50_05095</name>
</gene>
<reference evidence="2" key="2">
    <citation type="journal article" date="2021" name="PeerJ">
        <title>Extensive microbial diversity within the chicken gut microbiome revealed by metagenomics and culture.</title>
        <authorList>
            <person name="Gilroy R."/>
            <person name="Ravi A."/>
            <person name="Getino M."/>
            <person name="Pursley I."/>
            <person name="Horton D.L."/>
            <person name="Alikhan N.F."/>
            <person name="Baker D."/>
            <person name="Gharbi K."/>
            <person name="Hall N."/>
            <person name="Watson M."/>
            <person name="Adriaenssens E.M."/>
            <person name="Foster-Nyarko E."/>
            <person name="Jarju S."/>
            <person name="Secka A."/>
            <person name="Antonio M."/>
            <person name="Oren A."/>
            <person name="Chaudhuri R.R."/>
            <person name="La Ragione R."/>
            <person name="Hildebrand F."/>
            <person name="Pallen M.J."/>
        </authorList>
    </citation>
    <scope>NUCLEOTIDE SEQUENCE</scope>
    <source>
        <strain evidence="2">ChiHcec3-6078</strain>
    </source>
</reference>
<protein>
    <submittedName>
        <fullName evidence="2">Uncharacterized protein</fullName>
    </submittedName>
</protein>
<evidence type="ECO:0000256" key="1">
    <source>
        <dbReference type="SAM" id="Phobius"/>
    </source>
</evidence>
<accession>A0A9D1L7A9</accession>
<dbReference type="AlphaFoldDB" id="A0A9D1L7A9"/>
<reference evidence="2" key="1">
    <citation type="submission" date="2020-10" db="EMBL/GenBank/DDBJ databases">
        <authorList>
            <person name="Gilroy R."/>
        </authorList>
    </citation>
    <scope>NUCLEOTIDE SEQUENCE</scope>
    <source>
        <strain evidence="2">ChiHcec3-6078</strain>
    </source>
</reference>
<keyword evidence="1" id="KW-0472">Membrane</keyword>
<name>A0A9D1L7A9_9FIRM</name>
<evidence type="ECO:0000313" key="2">
    <source>
        <dbReference type="EMBL" id="HIU25853.1"/>
    </source>
</evidence>
<keyword evidence="1" id="KW-0812">Transmembrane</keyword>
<comment type="caution">
    <text evidence="2">The sequence shown here is derived from an EMBL/GenBank/DDBJ whole genome shotgun (WGS) entry which is preliminary data.</text>
</comment>
<evidence type="ECO:0000313" key="3">
    <source>
        <dbReference type="Proteomes" id="UP000824090"/>
    </source>
</evidence>
<feature type="transmembrane region" description="Helical" evidence="1">
    <location>
        <begin position="20"/>
        <end position="46"/>
    </location>
</feature>
<keyword evidence="1" id="KW-1133">Transmembrane helix</keyword>
<sequence>MRKKDGRSIRERLGSRRGSYIMEVSLIMPFTILTVITVVLIIMFFFSSVKEQSRFHMELRKEAAEATEKTAFLHSSQYKGKIYTEDFISGARAYGTAEVSMLHRGILREKHRQKTEGSGYGADGPGYVRFCSLAGGRDEEQ</sequence>
<dbReference type="Proteomes" id="UP000824090">
    <property type="component" value="Unassembled WGS sequence"/>
</dbReference>
<proteinExistence type="predicted"/>